<dbReference type="InterPro" id="IPR051626">
    <property type="entry name" value="Oxidoreductase_gamma_subunit"/>
</dbReference>
<dbReference type="InterPro" id="IPR002869">
    <property type="entry name" value="Pyrv_flavodox_OxRed_cen"/>
</dbReference>
<keyword evidence="1" id="KW-0560">Oxidoreductase</keyword>
<reference evidence="3" key="1">
    <citation type="journal article" date="2020" name="mSystems">
        <title>Genome- and Community-Level Interaction Insights into Carbon Utilization and Element Cycling Functions of Hydrothermarchaeota in Hydrothermal Sediment.</title>
        <authorList>
            <person name="Zhou Z."/>
            <person name="Liu Y."/>
            <person name="Xu W."/>
            <person name="Pan J."/>
            <person name="Luo Z.H."/>
            <person name="Li M."/>
        </authorList>
    </citation>
    <scope>NUCLEOTIDE SEQUENCE [LARGE SCALE GENOMIC DNA]</scope>
    <source>
        <strain evidence="3">SpSt-906</strain>
    </source>
</reference>
<dbReference type="InterPro" id="IPR019752">
    <property type="entry name" value="Pyrv/ketoisovalerate_OxRed_cat"/>
</dbReference>
<dbReference type="AlphaFoldDB" id="A0A7C3Z353"/>
<name>A0A7C3Z353_UNCW3</name>
<dbReference type="PANTHER" id="PTHR43366">
    <property type="entry name" value="PYRUVATE SYNTHASE SUBUNIT PORC"/>
    <property type="match status" value="1"/>
</dbReference>
<comment type="caution">
    <text evidence="3">The sequence shown here is derived from an EMBL/GenBank/DDBJ whole genome shotgun (WGS) entry which is preliminary data.</text>
</comment>
<gene>
    <name evidence="3" type="ORF">ENX07_04530</name>
</gene>
<dbReference type="PANTHER" id="PTHR43366:SF1">
    <property type="entry name" value="PYRUVATE SYNTHASE SUBUNIT PORC"/>
    <property type="match status" value="1"/>
</dbReference>
<dbReference type="SUPFAM" id="SSF53323">
    <property type="entry name" value="Pyruvate-ferredoxin oxidoreductase, PFOR, domain III"/>
    <property type="match status" value="1"/>
</dbReference>
<dbReference type="Pfam" id="PF01558">
    <property type="entry name" value="POR"/>
    <property type="match status" value="1"/>
</dbReference>
<dbReference type="EMBL" id="DTMQ01000031">
    <property type="protein sequence ID" value="HGE99318.1"/>
    <property type="molecule type" value="Genomic_DNA"/>
</dbReference>
<organism evidence="3">
    <name type="scientific">candidate division WOR-3 bacterium</name>
    <dbReference type="NCBI Taxonomy" id="2052148"/>
    <lineage>
        <taxon>Bacteria</taxon>
        <taxon>Bacteria division WOR-3</taxon>
    </lineage>
</organism>
<evidence type="ECO:0000256" key="1">
    <source>
        <dbReference type="ARBA" id="ARBA00023002"/>
    </source>
</evidence>
<evidence type="ECO:0000313" key="3">
    <source>
        <dbReference type="EMBL" id="HGE99318.1"/>
    </source>
</evidence>
<sequence length="198" mass="21731">MKEKVLEIRWHGRGGQGARLAALFLGEVVSETGKYIQAFPEFGPERMGAPVVSYNRISEERIRNHAGIKNPDIIVILDPTLFFACEVLSGLKEDGIILVNTTESPEEIKKRLGLTKAKVWTVDASGIALSLLKRDIPNTPMLGALFKVMESTGRLALDLSSVRAVLERKLSQKFRGKAEIVSGNLSAIEKAYLEVRGG</sequence>
<keyword evidence="3" id="KW-0670">Pyruvate</keyword>
<dbReference type="Gene3D" id="3.40.920.10">
    <property type="entry name" value="Pyruvate-ferredoxin oxidoreductase, PFOR, domain III"/>
    <property type="match status" value="1"/>
</dbReference>
<protein>
    <submittedName>
        <fullName evidence="3">Pyruvate synthase</fullName>
    </submittedName>
</protein>
<dbReference type="NCBIfam" id="TIGR02175">
    <property type="entry name" value="PorC_KorC"/>
    <property type="match status" value="1"/>
</dbReference>
<evidence type="ECO:0000259" key="2">
    <source>
        <dbReference type="Pfam" id="PF01558"/>
    </source>
</evidence>
<dbReference type="GO" id="GO:0016625">
    <property type="term" value="F:oxidoreductase activity, acting on the aldehyde or oxo group of donors, iron-sulfur protein as acceptor"/>
    <property type="evidence" value="ECO:0007669"/>
    <property type="project" value="InterPro"/>
</dbReference>
<dbReference type="InterPro" id="IPR011894">
    <property type="entry name" value="PorC_KorC"/>
</dbReference>
<accession>A0A7C3Z353</accession>
<feature type="domain" description="Pyruvate/ketoisovalerate oxidoreductase catalytic" evidence="2">
    <location>
        <begin position="14"/>
        <end position="192"/>
    </location>
</feature>
<proteinExistence type="predicted"/>